<feature type="region of interest" description="Disordered" evidence="4">
    <location>
        <begin position="75"/>
        <end position="135"/>
    </location>
</feature>
<dbReference type="AlphaFoldDB" id="B2G3X0"/>
<evidence type="ECO:0000313" key="7">
    <source>
        <dbReference type="Proteomes" id="UP000187013"/>
    </source>
</evidence>
<sequence length="147" mass="16720">MFKPTSICLSALSKRTKRVKVQILKDFPQFLLHRGEVTQVKPSLMRNYLHNHNNARYILKDNDIDMNLLKSFEQRQEELRSSKSEPTAQEERLNTVGATPGKSSTTSPAQPSAPQPEQQEQQEPEKPKGVLEKDITVKDIKIPGLDL</sequence>
<evidence type="ECO:0000313" key="5">
    <source>
        <dbReference type="EMBL" id="CAQ43279.1"/>
    </source>
</evidence>
<evidence type="ECO:0000256" key="4">
    <source>
        <dbReference type="SAM" id="MobiDB-lite"/>
    </source>
</evidence>
<dbReference type="InterPro" id="IPR036935">
    <property type="entry name" value="Ribosomal_bL9_N_sf"/>
</dbReference>
<feature type="compositionally biased region" description="Low complexity" evidence="4">
    <location>
        <begin position="102"/>
        <end position="121"/>
    </location>
</feature>
<feature type="compositionally biased region" description="Basic and acidic residues" evidence="4">
    <location>
        <begin position="123"/>
        <end position="135"/>
    </location>
</feature>
<gene>
    <name evidence="5" type="primary">ZrP_MRPL50</name>
    <name evidence="5" type="ORF">Zrou_10p16P</name>
    <name evidence="6" type="ORF">ZYGR_0AK03720</name>
</gene>
<reference evidence="6 7" key="2">
    <citation type="submission" date="2016-08" db="EMBL/GenBank/DDBJ databases">
        <title>Draft genome sequence of allopolyploid Zygosaccharomyces rouxii.</title>
        <authorList>
            <person name="Watanabe J."/>
            <person name="Uehara K."/>
            <person name="Mogi Y."/>
            <person name="Tsukioka Y."/>
        </authorList>
    </citation>
    <scope>NUCLEOTIDE SEQUENCE [LARGE SCALE GENOMIC DNA]</scope>
    <source>
        <strain evidence="6 7">NBRC 110957</strain>
    </source>
</reference>
<keyword evidence="2 5" id="KW-0689">Ribosomal protein</keyword>
<dbReference type="OrthoDB" id="5555409at2759"/>
<evidence type="ECO:0000256" key="3">
    <source>
        <dbReference type="ARBA" id="ARBA00023274"/>
    </source>
</evidence>
<comment type="similarity">
    <text evidence="1">Belongs to the bacterial ribosomal protein bL9 family.</text>
</comment>
<dbReference type="Proteomes" id="UP000187013">
    <property type="component" value="Unassembled WGS sequence"/>
</dbReference>
<protein>
    <submittedName>
        <fullName evidence="5">Mitochondrial 54S ribosomal protein L50</fullName>
    </submittedName>
</protein>
<reference evidence="5" key="1">
    <citation type="journal article" date="2008" name="Yeast">
        <title>Recent allopolyploid origin of Zygosaccharomyces rouxii strain ATCC 42981.</title>
        <authorList>
            <person name="Gordon J.L."/>
            <person name="Wolfe K.H."/>
        </authorList>
    </citation>
    <scope>NUCLEOTIDE SEQUENCE</scope>
    <source>
        <strain evidence="5">ATCC 42981</strain>
    </source>
</reference>
<proteinExistence type="inferred from homology"/>
<dbReference type="GO" id="GO:0005840">
    <property type="term" value="C:ribosome"/>
    <property type="evidence" value="ECO:0007669"/>
    <property type="project" value="UniProtKB-KW"/>
</dbReference>
<dbReference type="EMBL" id="AM989978">
    <property type="protein sequence ID" value="CAQ43279.1"/>
    <property type="molecule type" value="Genomic_DNA"/>
</dbReference>
<organism evidence="5">
    <name type="scientific">Zygosaccharomyces rouxii</name>
    <dbReference type="NCBI Taxonomy" id="4956"/>
    <lineage>
        <taxon>Eukaryota</taxon>
        <taxon>Fungi</taxon>
        <taxon>Dikarya</taxon>
        <taxon>Ascomycota</taxon>
        <taxon>Saccharomycotina</taxon>
        <taxon>Saccharomycetes</taxon>
        <taxon>Saccharomycetales</taxon>
        <taxon>Saccharomycetaceae</taxon>
        <taxon>Zygosaccharomyces</taxon>
    </lineage>
</organism>
<name>B2G3X0_ZYGRO</name>
<evidence type="ECO:0000256" key="1">
    <source>
        <dbReference type="ARBA" id="ARBA00010605"/>
    </source>
</evidence>
<dbReference type="GO" id="GO:1990904">
    <property type="term" value="C:ribonucleoprotein complex"/>
    <property type="evidence" value="ECO:0007669"/>
    <property type="project" value="UniProtKB-KW"/>
</dbReference>
<feature type="compositionally biased region" description="Basic and acidic residues" evidence="4">
    <location>
        <begin position="75"/>
        <end position="93"/>
    </location>
</feature>
<dbReference type="Gene3D" id="3.40.5.10">
    <property type="entry name" value="Ribosomal protein L9, N-terminal domain"/>
    <property type="match status" value="1"/>
</dbReference>
<evidence type="ECO:0000256" key="2">
    <source>
        <dbReference type="ARBA" id="ARBA00022980"/>
    </source>
</evidence>
<keyword evidence="3" id="KW-0687">Ribonucleoprotein</keyword>
<dbReference type="EMBL" id="BDGX01000037">
    <property type="protein sequence ID" value="GAV53870.1"/>
    <property type="molecule type" value="Genomic_DNA"/>
</dbReference>
<evidence type="ECO:0000313" key="6">
    <source>
        <dbReference type="EMBL" id="GAV53870.1"/>
    </source>
</evidence>
<accession>B2G3X0</accession>